<dbReference type="Gene3D" id="3.10.450.50">
    <property type="match status" value="1"/>
</dbReference>
<dbReference type="STRING" id="935700.jaqu_00140"/>
<accession>A0A0D1EKW5</accession>
<feature type="chain" id="PRO_5002230082" description="SnoaL-like domain-containing protein" evidence="1">
    <location>
        <begin position="22"/>
        <end position="176"/>
    </location>
</feature>
<evidence type="ECO:0000256" key="1">
    <source>
        <dbReference type="SAM" id="SignalP"/>
    </source>
</evidence>
<dbReference type="InterPro" id="IPR032710">
    <property type="entry name" value="NTF2-like_dom_sf"/>
</dbReference>
<comment type="caution">
    <text evidence="3">The sequence shown here is derived from an EMBL/GenBank/DDBJ whole genome shotgun (WGS) entry which is preliminary data.</text>
</comment>
<dbReference type="EMBL" id="JYFE01000001">
    <property type="protein sequence ID" value="KIT18214.1"/>
    <property type="molecule type" value="Genomic_DNA"/>
</dbReference>
<dbReference type="PATRIC" id="fig|935700.4.peg.15"/>
<feature type="signal peptide" evidence="1">
    <location>
        <begin position="1"/>
        <end position="21"/>
    </location>
</feature>
<evidence type="ECO:0000313" key="4">
    <source>
        <dbReference type="Proteomes" id="UP000032232"/>
    </source>
</evidence>
<sequence>MTALKLLALILAASIPIPTFAAAQEGDTAAVIALANAVDRAVDAKDWDAALGYFAETIVSDQPGADPFEIPAAELVGGWEENLHADKASFHLRGTHVVAFTESGAAATVTSKAYAFNRVDGIPGGDLYEVWGDYEYDVVLEDGAWRITRFAFEPSMQRGNIAVVSHQPGGDGMRRP</sequence>
<keyword evidence="4" id="KW-1185">Reference proteome</keyword>
<evidence type="ECO:0000259" key="2">
    <source>
        <dbReference type="Pfam" id="PF13577"/>
    </source>
</evidence>
<dbReference type="InterPro" id="IPR037401">
    <property type="entry name" value="SnoaL-like"/>
</dbReference>
<dbReference type="SUPFAM" id="SSF54427">
    <property type="entry name" value="NTF2-like"/>
    <property type="match status" value="1"/>
</dbReference>
<protein>
    <recommendedName>
        <fullName evidence="2">SnoaL-like domain-containing protein</fullName>
    </recommendedName>
</protein>
<name>A0A0D1EKW5_9RHOB</name>
<dbReference type="Proteomes" id="UP000032232">
    <property type="component" value="Unassembled WGS sequence"/>
</dbReference>
<dbReference type="RefSeq" id="WP_052500663.1">
    <property type="nucleotide sequence ID" value="NZ_FZPF01000002.1"/>
</dbReference>
<reference evidence="3 4" key="1">
    <citation type="submission" date="2015-02" db="EMBL/GenBank/DDBJ databases">
        <title>Genome Sequence of Jannaschia aquimarina DSM28248, a member of the Roseobacter clade.</title>
        <authorList>
            <person name="Voget S."/>
            <person name="Daniel R."/>
        </authorList>
    </citation>
    <scope>NUCLEOTIDE SEQUENCE [LARGE SCALE GENOMIC DNA]</scope>
    <source>
        <strain evidence="3 4">GSW-M26</strain>
    </source>
</reference>
<gene>
    <name evidence="3" type="ORF">jaqu_00140</name>
</gene>
<evidence type="ECO:0000313" key="3">
    <source>
        <dbReference type="EMBL" id="KIT18214.1"/>
    </source>
</evidence>
<keyword evidence="1" id="KW-0732">Signal</keyword>
<dbReference type="CDD" id="cd00531">
    <property type="entry name" value="NTF2_like"/>
    <property type="match status" value="1"/>
</dbReference>
<dbReference type="AlphaFoldDB" id="A0A0D1EKW5"/>
<dbReference type="Pfam" id="PF13577">
    <property type="entry name" value="SnoaL_4"/>
    <property type="match status" value="1"/>
</dbReference>
<feature type="domain" description="SnoaL-like" evidence="2">
    <location>
        <begin position="27"/>
        <end position="150"/>
    </location>
</feature>
<organism evidence="3 4">
    <name type="scientific">Jannaschia aquimarina</name>
    <dbReference type="NCBI Taxonomy" id="935700"/>
    <lineage>
        <taxon>Bacteria</taxon>
        <taxon>Pseudomonadati</taxon>
        <taxon>Pseudomonadota</taxon>
        <taxon>Alphaproteobacteria</taxon>
        <taxon>Rhodobacterales</taxon>
        <taxon>Roseobacteraceae</taxon>
        <taxon>Jannaschia</taxon>
    </lineage>
</organism>
<dbReference type="OrthoDB" id="5464938at2"/>
<proteinExistence type="predicted"/>